<gene>
    <name evidence="2" type="ORF">LCGC14_1132960</name>
</gene>
<evidence type="ECO:0000313" key="2">
    <source>
        <dbReference type="EMBL" id="KKN00913.1"/>
    </source>
</evidence>
<evidence type="ECO:0000256" key="1">
    <source>
        <dbReference type="SAM" id="MobiDB-lite"/>
    </source>
</evidence>
<reference evidence="2" key="1">
    <citation type="journal article" date="2015" name="Nature">
        <title>Complex archaea that bridge the gap between prokaryotes and eukaryotes.</title>
        <authorList>
            <person name="Spang A."/>
            <person name="Saw J.H."/>
            <person name="Jorgensen S.L."/>
            <person name="Zaremba-Niedzwiedzka K."/>
            <person name="Martijn J."/>
            <person name="Lind A.E."/>
            <person name="van Eijk R."/>
            <person name="Schleper C."/>
            <person name="Guy L."/>
            <person name="Ettema T.J."/>
        </authorList>
    </citation>
    <scope>NUCLEOTIDE SEQUENCE</scope>
</reference>
<name>A0A0F9Q6C1_9ZZZZ</name>
<comment type="caution">
    <text evidence="2">The sequence shown here is derived from an EMBL/GenBank/DDBJ whole genome shotgun (WGS) entry which is preliminary data.</text>
</comment>
<sequence>MTHTPGPWEVGPRGKYHQQHYRTIIVEDPLLGTDEVAWVICDWDETEPDAALIAAAPELLEACKALLETFEGYEMLAALDLSVQEQAMAATAKAEGRINATSRTSQQGSGE</sequence>
<proteinExistence type="predicted"/>
<protein>
    <submittedName>
        <fullName evidence="2">Uncharacterized protein</fullName>
    </submittedName>
</protein>
<dbReference type="EMBL" id="LAZR01005320">
    <property type="protein sequence ID" value="KKN00913.1"/>
    <property type="molecule type" value="Genomic_DNA"/>
</dbReference>
<feature type="compositionally biased region" description="Polar residues" evidence="1">
    <location>
        <begin position="99"/>
        <end position="111"/>
    </location>
</feature>
<feature type="region of interest" description="Disordered" evidence="1">
    <location>
        <begin position="90"/>
        <end position="111"/>
    </location>
</feature>
<accession>A0A0F9Q6C1</accession>
<dbReference type="AlphaFoldDB" id="A0A0F9Q6C1"/>
<organism evidence="2">
    <name type="scientific">marine sediment metagenome</name>
    <dbReference type="NCBI Taxonomy" id="412755"/>
    <lineage>
        <taxon>unclassified sequences</taxon>
        <taxon>metagenomes</taxon>
        <taxon>ecological metagenomes</taxon>
    </lineage>
</organism>